<evidence type="ECO:0000256" key="2">
    <source>
        <dbReference type="ARBA" id="ARBA00007639"/>
    </source>
</evidence>
<feature type="chain" id="PRO_5046435151" evidence="5">
    <location>
        <begin position="20"/>
        <end position="319"/>
    </location>
</feature>
<feature type="signal peptide" evidence="5">
    <location>
        <begin position="1"/>
        <end position="19"/>
    </location>
</feature>
<evidence type="ECO:0000313" key="7">
    <source>
        <dbReference type="EMBL" id="MEN1761951.1"/>
    </source>
</evidence>
<dbReference type="EMBL" id="JBCITM010000024">
    <property type="protein sequence ID" value="MEN1761951.1"/>
    <property type="molecule type" value="Genomic_DNA"/>
</dbReference>
<dbReference type="PANTHER" id="PTHR46847:SF1">
    <property type="entry name" value="D-ALLOSE-BINDING PERIPLASMIC PROTEIN-RELATED"/>
    <property type="match status" value="1"/>
</dbReference>
<keyword evidence="8" id="KW-1185">Reference proteome</keyword>
<evidence type="ECO:0000256" key="1">
    <source>
        <dbReference type="ARBA" id="ARBA00004196"/>
    </source>
</evidence>
<dbReference type="RefSeq" id="WP_343187234.1">
    <property type="nucleotide sequence ID" value="NZ_JBCITM010000024.1"/>
</dbReference>
<dbReference type="Gene3D" id="3.40.50.2300">
    <property type="match status" value="2"/>
</dbReference>
<evidence type="ECO:0000256" key="5">
    <source>
        <dbReference type="SAM" id="SignalP"/>
    </source>
</evidence>
<dbReference type="PROSITE" id="PS51257">
    <property type="entry name" value="PROKAR_LIPOPROTEIN"/>
    <property type="match status" value="1"/>
</dbReference>
<dbReference type="SUPFAM" id="SSF53822">
    <property type="entry name" value="Periplasmic binding protein-like I"/>
    <property type="match status" value="1"/>
</dbReference>
<sequence length="319" mass="33345">MKKKLSLLLVLVLAVGLLAACGGGGGGGTEAPAAEEGAMTIGYASSNLNDTGQTFVADGARTYAEANGLTIQVQDAQEDVVRQQDQVKTMIEQGVDALVVVPVDTSAMGPITDAAQEAGIPLVYVNRNPFGEDQPPEGVYYVGSQEIVAGRMQGEALVEMMGEEGNVGILMGILSNEGAIKRTEGNEEILSQYPGINILAKETGNWQRDQGMSLTENWLTAYGDDLNAILANNDEMALGAVQALQAAGRDDVLVMGVDATPDAKEAVKGGSLAATVLQDLFGQGNMGTEIAHQAAQGNSPSQLTWIDFVPVTIDNVDEF</sequence>
<evidence type="ECO:0000256" key="3">
    <source>
        <dbReference type="ARBA" id="ARBA00022729"/>
    </source>
</evidence>
<organism evidence="7 8">
    <name type="scientific">Anoxynatronum sibiricum</name>
    <dbReference type="NCBI Taxonomy" id="210623"/>
    <lineage>
        <taxon>Bacteria</taxon>
        <taxon>Bacillati</taxon>
        <taxon>Bacillota</taxon>
        <taxon>Clostridia</taxon>
        <taxon>Eubacteriales</taxon>
        <taxon>Clostridiaceae</taxon>
        <taxon>Anoxynatronum</taxon>
    </lineage>
</organism>
<evidence type="ECO:0000256" key="4">
    <source>
        <dbReference type="SAM" id="Coils"/>
    </source>
</evidence>
<reference evidence="7 8" key="1">
    <citation type="submission" date="2024-04" db="EMBL/GenBank/DDBJ databases">
        <title>Genome sequencing and metabolic network reconstruction of aminoacids and betaine degradation by Anoxynatronum sibiricum.</title>
        <authorList>
            <person name="Detkova E.N."/>
            <person name="Boltjanskaja Y.V."/>
            <person name="Mardanov A.V."/>
            <person name="Kevbrin V."/>
        </authorList>
    </citation>
    <scope>NUCLEOTIDE SEQUENCE [LARGE SCALE GENOMIC DNA]</scope>
    <source>
        <strain evidence="7 8">Z-7981</strain>
    </source>
</reference>
<comment type="subcellular location">
    <subcellularLocation>
        <location evidence="1">Cell envelope</location>
    </subcellularLocation>
</comment>
<keyword evidence="3 5" id="KW-0732">Signal</keyword>
<feature type="coiled-coil region" evidence="4">
    <location>
        <begin position="66"/>
        <end position="93"/>
    </location>
</feature>
<protein>
    <submittedName>
        <fullName evidence="7">Sugar ABC transporter substrate-binding protein</fullName>
    </submittedName>
</protein>
<dbReference type="PANTHER" id="PTHR46847">
    <property type="entry name" value="D-ALLOSE-BINDING PERIPLASMIC PROTEIN-RELATED"/>
    <property type="match status" value="1"/>
</dbReference>
<feature type="domain" description="Periplasmic binding protein" evidence="6">
    <location>
        <begin position="41"/>
        <end position="298"/>
    </location>
</feature>
<dbReference type="Proteomes" id="UP001407405">
    <property type="component" value="Unassembled WGS sequence"/>
</dbReference>
<accession>A0ABU9W016</accession>
<comment type="similarity">
    <text evidence="2">Belongs to the bacterial solute-binding protein 2 family.</text>
</comment>
<keyword evidence="4" id="KW-0175">Coiled coil</keyword>
<proteinExistence type="inferred from homology"/>
<name>A0ABU9W016_9CLOT</name>
<dbReference type="Pfam" id="PF13407">
    <property type="entry name" value="Peripla_BP_4"/>
    <property type="match status" value="1"/>
</dbReference>
<evidence type="ECO:0000313" key="8">
    <source>
        <dbReference type="Proteomes" id="UP001407405"/>
    </source>
</evidence>
<comment type="caution">
    <text evidence="7">The sequence shown here is derived from an EMBL/GenBank/DDBJ whole genome shotgun (WGS) entry which is preliminary data.</text>
</comment>
<dbReference type="CDD" id="cd06301">
    <property type="entry name" value="PBP1_rhizopine_binding-like"/>
    <property type="match status" value="1"/>
</dbReference>
<evidence type="ECO:0000259" key="6">
    <source>
        <dbReference type="Pfam" id="PF13407"/>
    </source>
</evidence>
<dbReference type="InterPro" id="IPR025997">
    <property type="entry name" value="SBP_2_dom"/>
</dbReference>
<gene>
    <name evidence="7" type="ORF">AAIG11_15795</name>
</gene>
<dbReference type="InterPro" id="IPR028082">
    <property type="entry name" value="Peripla_BP_I"/>
</dbReference>